<dbReference type="STRING" id="1470200.PL75_10740"/>
<proteinExistence type="inferred from homology"/>
<dbReference type="PATRIC" id="fig|1470200.3.peg.1497"/>
<dbReference type="NCBIfam" id="TIGR01621">
    <property type="entry name" value="RluA-like"/>
    <property type="match status" value="1"/>
</dbReference>
<dbReference type="AlphaFoldDB" id="A0A0J1C143"/>
<comment type="similarity">
    <text evidence="1">Belongs to the pseudouridine synthase RluA family.</text>
</comment>
<sequence length="215" mass="24279">MEFEVLYRHTDFIAINKPIGIAVHQSEDTEVGLTTRLAAQIGVPRIWLVHRLDKTTSGVLLLALNKKAASLLAEQFALRHIQKTYLALSTGKPIKKQGWVKGDMEKSRRSTWKLIRSHYNPAVTHFCSRSVSPGLRLFVLYPKTGKTHQLRVAMKSLGSPILGDTLYGGASSKRLFLHAWRLKFEYLGQTYFIYAPWDSDWPEAMANLLSGLGIE</sequence>
<dbReference type="OrthoDB" id="9785808at2"/>
<reference evidence="3 4" key="1">
    <citation type="submission" date="2014-11" db="EMBL/GenBank/DDBJ databases">
        <title>Genome of a novel goose pathogen.</title>
        <authorList>
            <person name="Hansen C.M."/>
            <person name="Hueffer K."/>
            <person name="Choi S.C."/>
        </authorList>
    </citation>
    <scope>NUCLEOTIDE SEQUENCE [LARGE SCALE GENOMIC DNA]</scope>
    <source>
        <strain evidence="3 4">KH1503</strain>
    </source>
</reference>
<dbReference type="SUPFAM" id="SSF55120">
    <property type="entry name" value="Pseudouridine synthase"/>
    <property type="match status" value="1"/>
</dbReference>
<dbReference type="GO" id="GO:0009982">
    <property type="term" value="F:pseudouridine synthase activity"/>
    <property type="evidence" value="ECO:0007669"/>
    <property type="project" value="InterPro"/>
</dbReference>
<comment type="caution">
    <text evidence="3">The sequence shown here is derived from an EMBL/GenBank/DDBJ whole genome shotgun (WGS) entry which is preliminary data.</text>
</comment>
<evidence type="ECO:0000259" key="2">
    <source>
        <dbReference type="Pfam" id="PF00849"/>
    </source>
</evidence>
<dbReference type="PROSITE" id="PS01129">
    <property type="entry name" value="PSI_RLU"/>
    <property type="match status" value="1"/>
</dbReference>
<keyword evidence="4" id="KW-1185">Reference proteome</keyword>
<feature type="domain" description="Pseudouridine synthase RsuA/RluA-like" evidence="2">
    <location>
        <begin position="11"/>
        <end position="155"/>
    </location>
</feature>
<dbReference type="InterPro" id="IPR020103">
    <property type="entry name" value="PsdUridine_synth_cat_dom_sf"/>
</dbReference>
<dbReference type="InterPro" id="IPR050188">
    <property type="entry name" value="RluA_PseudoU_synthase"/>
</dbReference>
<evidence type="ECO:0000313" key="4">
    <source>
        <dbReference type="Proteomes" id="UP000036027"/>
    </source>
</evidence>
<dbReference type="InterPro" id="IPR006145">
    <property type="entry name" value="PsdUridine_synth_RsuA/RluA"/>
</dbReference>
<dbReference type="Pfam" id="PF00849">
    <property type="entry name" value="PseudoU_synth_2"/>
    <property type="match status" value="1"/>
</dbReference>
<gene>
    <name evidence="3" type="ORF">PL75_10740</name>
</gene>
<dbReference type="InterPro" id="IPR006224">
    <property type="entry name" value="PsdUridine_synth_RluA-like_CS"/>
</dbReference>
<dbReference type="PANTHER" id="PTHR21600">
    <property type="entry name" value="MITOCHONDRIAL RNA PSEUDOURIDINE SYNTHASE"/>
    <property type="match status" value="1"/>
</dbReference>
<evidence type="ECO:0000256" key="1">
    <source>
        <dbReference type="ARBA" id="ARBA00010876"/>
    </source>
</evidence>
<dbReference type="EMBL" id="JTDO01000028">
    <property type="protein sequence ID" value="KLT71978.1"/>
    <property type="molecule type" value="Genomic_DNA"/>
</dbReference>
<dbReference type="GO" id="GO:0003723">
    <property type="term" value="F:RNA binding"/>
    <property type="evidence" value="ECO:0007669"/>
    <property type="project" value="InterPro"/>
</dbReference>
<dbReference type="CDD" id="cd02869">
    <property type="entry name" value="PseudoU_synth_RluA_like"/>
    <property type="match status" value="1"/>
</dbReference>
<protein>
    <submittedName>
        <fullName evidence="3">Pseudouridine synthase</fullName>
    </submittedName>
</protein>
<dbReference type="PANTHER" id="PTHR21600:SF87">
    <property type="entry name" value="RNA PSEUDOURIDYLATE SYNTHASE DOMAIN-CONTAINING PROTEIN 1"/>
    <property type="match status" value="1"/>
</dbReference>
<dbReference type="InterPro" id="IPR006508">
    <property type="entry name" value="PsdUridine_synth_RluA-like"/>
</dbReference>
<dbReference type="GO" id="GO:0140098">
    <property type="term" value="F:catalytic activity, acting on RNA"/>
    <property type="evidence" value="ECO:0007669"/>
    <property type="project" value="UniProtKB-ARBA"/>
</dbReference>
<accession>A0A0J1C143</accession>
<dbReference type="GO" id="GO:0000455">
    <property type="term" value="P:enzyme-directed rRNA pseudouridine synthesis"/>
    <property type="evidence" value="ECO:0007669"/>
    <property type="project" value="TreeGrafter"/>
</dbReference>
<organism evidence="3 4">
    <name type="scientific">Neisseria arctica</name>
    <dbReference type="NCBI Taxonomy" id="1470200"/>
    <lineage>
        <taxon>Bacteria</taxon>
        <taxon>Pseudomonadati</taxon>
        <taxon>Pseudomonadota</taxon>
        <taxon>Betaproteobacteria</taxon>
        <taxon>Neisseriales</taxon>
        <taxon>Neisseriaceae</taxon>
        <taxon>Neisseria</taxon>
    </lineage>
</organism>
<dbReference type="Gene3D" id="3.30.2350.10">
    <property type="entry name" value="Pseudouridine synthase"/>
    <property type="match status" value="1"/>
</dbReference>
<dbReference type="RefSeq" id="WP_047761926.1">
    <property type="nucleotide sequence ID" value="NZ_CP091510.1"/>
</dbReference>
<name>A0A0J1C143_9NEIS</name>
<evidence type="ECO:0000313" key="3">
    <source>
        <dbReference type="EMBL" id="KLT71978.1"/>
    </source>
</evidence>
<dbReference type="Proteomes" id="UP000036027">
    <property type="component" value="Unassembled WGS sequence"/>
</dbReference>